<organism evidence="1">
    <name type="scientific">Anguilla anguilla</name>
    <name type="common">European freshwater eel</name>
    <name type="synonym">Muraena anguilla</name>
    <dbReference type="NCBI Taxonomy" id="7936"/>
    <lineage>
        <taxon>Eukaryota</taxon>
        <taxon>Metazoa</taxon>
        <taxon>Chordata</taxon>
        <taxon>Craniata</taxon>
        <taxon>Vertebrata</taxon>
        <taxon>Euteleostomi</taxon>
        <taxon>Actinopterygii</taxon>
        <taxon>Neopterygii</taxon>
        <taxon>Teleostei</taxon>
        <taxon>Anguilliformes</taxon>
        <taxon>Anguillidae</taxon>
        <taxon>Anguilla</taxon>
    </lineage>
</organism>
<reference evidence="1" key="2">
    <citation type="journal article" date="2015" name="Fish Shellfish Immunol.">
        <title>Early steps in the European eel (Anguilla anguilla)-Vibrio vulnificus interaction in the gills: Role of the RtxA13 toxin.</title>
        <authorList>
            <person name="Callol A."/>
            <person name="Pajuelo D."/>
            <person name="Ebbesson L."/>
            <person name="Teles M."/>
            <person name="MacKenzie S."/>
            <person name="Amaro C."/>
        </authorList>
    </citation>
    <scope>NUCLEOTIDE SEQUENCE</scope>
</reference>
<sequence length="34" mass="4133">MKTHVRRMTFPLHLRVQLCETVKLHFVEFYTLAS</sequence>
<evidence type="ECO:0000313" key="1">
    <source>
        <dbReference type="EMBL" id="JAH76801.1"/>
    </source>
</evidence>
<protein>
    <submittedName>
        <fullName evidence="1">Uncharacterized protein</fullName>
    </submittedName>
</protein>
<proteinExistence type="predicted"/>
<reference evidence="1" key="1">
    <citation type="submission" date="2014-11" db="EMBL/GenBank/DDBJ databases">
        <authorList>
            <person name="Amaro Gonzalez C."/>
        </authorList>
    </citation>
    <scope>NUCLEOTIDE SEQUENCE</scope>
</reference>
<name>A0A0E9VFM7_ANGAN</name>
<accession>A0A0E9VFM7</accession>
<dbReference type="EMBL" id="GBXM01031776">
    <property type="protein sequence ID" value="JAH76801.1"/>
    <property type="molecule type" value="Transcribed_RNA"/>
</dbReference>
<dbReference type="AlphaFoldDB" id="A0A0E9VFM7"/>